<reference evidence="2" key="1">
    <citation type="submission" date="2018-08" db="EMBL/GenBank/DDBJ databases">
        <authorList>
            <person name="Hornung B."/>
        </authorList>
    </citation>
    <scope>NUCLEOTIDE SEQUENCE [LARGE SCALE GENOMIC DNA]</scope>
</reference>
<sequence length="131" mass="14452">MVLAVVLLACGAVTILVARPARGGQGAVDQGRATDTGLVHLDRSALRGEDEDDRRHGIDADQVPTLGALVAWIEQNHYLPPTTEGHWELRHRGRRAARIDCRPEAFTARLLLPAEHPTAPGSHWSIRYEKR</sequence>
<dbReference type="EMBL" id="UNQJ01000020">
    <property type="protein sequence ID" value="SYZ34199.1"/>
    <property type="molecule type" value="Genomic_DNA"/>
</dbReference>
<organism evidence="1 2">
    <name type="scientific">Propionibacterium australiense</name>
    <dbReference type="NCBI Taxonomy" id="119981"/>
    <lineage>
        <taxon>Bacteria</taxon>
        <taxon>Bacillati</taxon>
        <taxon>Actinomycetota</taxon>
        <taxon>Actinomycetes</taxon>
        <taxon>Propionibacteriales</taxon>
        <taxon>Propionibacteriaceae</taxon>
        <taxon>Propionibacterium</taxon>
    </lineage>
</organism>
<evidence type="ECO:0000313" key="2">
    <source>
        <dbReference type="Proteomes" id="UP000263928"/>
    </source>
</evidence>
<proteinExistence type="predicted"/>
<dbReference type="AlphaFoldDB" id="A0A383SA17"/>
<name>A0A383SA17_9ACTN</name>
<gene>
    <name evidence="1" type="ORF">PROPAUS_2203</name>
</gene>
<accession>A0A383SA17</accession>
<protein>
    <submittedName>
        <fullName evidence="1">Uncharacterized protein</fullName>
    </submittedName>
</protein>
<keyword evidence="2" id="KW-1185">Reference proteome</keyword>
<evidence type="ECO:0000313" key="1">
    <source>
        <dbReference type="EMBL" id="SYZ34199.1"/>
    </source>
</evidence>
<dbReference type="Proteomes" id="UP000263928">
    <property type="component" value="Unassembled WGS sequence"/>
</dbReference>